<keyword evidence="1" id="KW-0175">Coiled coil</keyword>
<dbReference type="SMART" id="SM00595">
    <property type="entry name" value="MADF"/>
    <property type="match status" value="1"/>
</dbReference>
<accession>A0AAU9TS82</accession>
<feature type="coiled-coil region" evidence="1">
    <location>
        <begin position="58"/>
        <end position="85"/>
    </location>
</feature>
<gene>
    <name evidence="3" type="ORF">EEDITHA_LOCUS4878</name>
</gene>
<dbReference type="PROSITE" id="PS51029">
    <property type="entry name" value="MADF"/>
    <property type="match status" value="1"/>
</dbReference>
<dbReference type="PANTHER" id="PTHR21505:SF8">
    <property type="entry name" value="DPT-YFP REPRESSOR BY OVEREXPRESSION, ISOFORM D-RELATED"/>
    <property type="match status" value="1"/>
</dbReference>
<dbReference type="AlphaFoldDB" id="A0AAU9TS82"/>
<protein>
    <recommendedName>
        <fullName evidence="2">MADF domain-containing protein</fullName>
    </recommendedName>
</protein>
<evidence type="ECO:0000313" key="3">
    <source>
        <dbReference type="EMBL" id="CAH2088742.1"/>
    </source>
</evidence>
<organism evidence="3 4">
    <name type="scientific">Euphydryas editha</name>
    <name type="common">Edith's checkerspot</name>
    <dbReference type="NCBI Taxonomy" id="104508"/>
    <lineage>
        <taxon>Eukaryota</taxon>
        <taxon>Metazoa</taxon>
        <taxon>Ecdysozoa</taxon>
        <taxon>Arthropoda</taxon>
        <taxon>Hexapoda</taxon>
        <taxon>Insecta</taxon>
        <taxon>Pterygota</taxon>
        <taxon>Neoptera</taxon>
        <taxon>Endopterygota</taxon>
        <taxon>Lepidoptera</taxon>
        <taxon>Glossata</taxon>
        <taxon>Ditrysia</taxon>
        <taxon>Papilionoidea</taxon>
        <taxon>Nymphalidae</taxon>
        <taxon>Nymphalinae</taxon>
        <taxon>Euphydryas</taxon>
    </lineage>
</organism>
<evidence type="ECO:0000259" key="2">
    <source>
        <dbReference type="PROSITE" id="PS51029"/>
    </source>
</evidence>
<evidence type="ECO:0000256" key="1">
    <source>
        <dbReference type="SAM" id="Coils"/>
    </source>
</evidence>
<reference evidence="3" key="1">
    <citation type="submission" date="2022-03" db="EMBL/GenBank/DDBJ databases">
        <authorList>
            <person name="Tunstrom K."/>
        </authorList>
    </citation>
    <scope>NUCLEOTIDE SEQUENCE</scope>
</reference>
<keyword evidence="4" id="KW-1185">Reference proteome</keyword>
<dbReference type="InterPro" id="IPR006578">
    <property type="entry name" value="MADF-dom"/>
</dbReference>
<feature type="domain" description="MADF" evidence="2">
    <location>
        <begin position="13"/>
        <end position="100"/>
    </location>
</feature>
<name>A0AAU9TS82_EUPED</name>
<dbReference type="Proteomes" id="UP001153954">
    <property type="component" value="Unassembled WGS sequence"/>
</dbReference>
<dbReference type="EMBL" id="CAKOGL010000007">
    <property type="protein sequence ID" value="CAH2088742.1"/>
    <property type="molecule type" value="Genomic_DNA"/>
</dbReference>
<dbReference type="PANTHER" id="PTHR21505">
    <property type="entry name" value="MADF DOMAIN-CONTAINING PROTEIN-RELATED"/>
    <property type="match status" value="1"/>
</dbReference>
<sequence length="100" mass="12092">MQEIITERDVLIELFQLYKDYQCLWDTSHELYCNRDARKQAFAVLKQCYSKFEKDATVEDVKKKLENMKKAYKRERKKVSNNKNLLPILLFFAFSSWSLK</sequence>
<proteinExistence type="predicted"/>
<comment type="caution">
    <text evidence="3">The sequence shown here is derived from an EMBL/GenBank/DDBJ whole genome shotgun (WGS) entry which is preliminary data.</text>
</comment>
<dbReference type="Pfam" id="PF10545">
    <property type="entry name" value="MADF_DNA_bdg"/>
    <property type="match status" value="1"/>
</dbReference>
<evidence type="ECO:0000313" key="4">
    <source>
        <dbReference type="Proteomes" id="UP001153954"/>
    </source>
</evidence>